<dbReference type="Pfam" id="PF02949">
    <property type="entry name" value="7tm_6"/>
    <property type="match status" value="1"/>
</dbReference>
<evidence type="ECO:0000256" key="10">
    <source>
        <dbReference type="RuleBase" id="RU351113"/>
    </source>
</evidence>
<evidence type="ECO:0000256" key="4">
    <source>
        <dbReference type="ARBA" id="ARBA00022692"/>
    </source>
</evidence>
<evidence type="ECO:0000313" key="12">
    <source>
        <dbReference type="Proteomes" id="UP000053097"/>
    </source>
</evidence>
<gene>
    <name evidence="11" type="ORF">X777_05660</name>
</gene>
<dbReference type="OrthoDB" id="10376716at2759"/>
<evidence type="ECO:0000256" key="6">
    <source>
        <dbReference type="ARBA" id="ARBA00022989"/>
    </source>
</evidence>
<keyword evidence="2" id="KW-1003">Cell membrane</keyword>
<dbReference type="PANTHER" id="PTHR21137">
    <property type="entry name" value="ODORANT RECEPTOR"/>
    <property type="match status" value="1"/>
</dbReference>
<feature type="transmembrane region" description="Helical" evidence="10">
    <location>
        <begin position="176"/>
        <end position="205"/>
    </location>
</feature>
<feature type="transmembrane region" description="Helical" evidence="10">
    <location>
        <begin position="122"/>
        <end position="140"/>
    </location>
</feature>
<evidence type="ECO:0000256" key="2">
    <source>
        <dbReference type="ARBA" id="ARBA00022475"/>
    </source>
</evidence>
<name>A0A026WED6_OOCBI</name>
<dbReference type="PANTHER" id="PTHR21137:SF35">
    <property type="entry name" value="ODORANT RECEPTOR 19A-RELATED"/>
    <property type="match status" value="1"/>
</dbReference>
<proteinExistence type="inferred from homology"/>
<feature type="transmembrane region" description="Helical" evidence="10">
    <location>
        <begin position="268"/>
        <end position="287"/>
    </location>
</feature>
<dbReference type="GO" id="GO:0004984">
    <property type="term" value="F:olfactory receptor activity"/>
    <property type="evidence" value="ECO:0007669"/>
    <property type="project" value="InterPro"/>
</dbReference>
<keyword evidence="3 10" id="KW-0716">Sensory transduction</keyword>
<evidence type="ECO:0000256" key="5">
    <source>
        <dbReference type="ARBA" id="ARBA00022725"/>
    </source>
</evidence>
<reference evidence="11 12" key="1">
    <citation type="journal article" date="2014" name="Curr. Biol.">
        <title>The genome of the clonal raider ant Cerapachys biroi.</title>
        <authorList>
            <person name="Oxley P.R."/>
            <person name="Ji L."/>
            <person name="Fetter-Pruneda I."/>
            <person name="McKenzie S.K."/>
            <person name="Li C."/>
            <person name="Hu H."/>
            <person name="Zhang G."/>
            <person name="Kronauer D.J."/>
        </authorList>
    </citation>
    <scope>NUCLEOTIDE SEQUENCE [LARGE SCALE GENOMIC DNA]</scope>
</reference>
<dbReference type="Proteomes" id="UP000053097">
    <property type="component" value="Unassembled WGS sequence"/>
</dbReference>
<keyword evidence="8 10" id="KW-0675">Receptor</keyword>
<evidence type="ECO:0000313" key="11">
    <source>
        <dbReference type="EMBL" id="EZA54427.1"/>
    </source>
</evidence>
<dbReference type="GO" id="GO:0007165">
    <property type="term" value="P:signal transduction"/>
    <property type="evidence" value="ECO:0007669"/>
    <property type="project" value="UniProtKB-KW"/>
</dbReference>
<keyword evidence="9 10" id="KW-0807">Transducer</keyword>
<comment type="subcellular location">
    <subcellularLocation>
        <location evidence="1 10">Cell membrane</location>
        <topology evidence="1 10">Multi-pass membrane protein</topology>
    </subcellularLocation>
</comment>
<evidence type="ECO:0000256" key="1">
    <source>
        <dbReference type="ARBA" id="ARBA00004651"/>
    </source>
</evidence>
<sequence length="394" mass="46221">MITIETQYFNWHRILLLAVGLWPYERSNFVKFQCYFFLAIPTSFIIVMLTPFLTTECTFTFIIKVSAIVFVFMVCMVTHNSFWVNACTVRCLLEKLQHMCNELKDQNEIAIIKKYGNTAKRYTTVLILLVMCSLFLLPFLPLSTRILGTFLHLNESQQYRKLYIVTEYFVDQQKNFYFILLHMYAATYIEMTALIGPGALIIGYLKHICGMFKIASYRIEQAMSSNIFDKIYLRDKVEIHKEIISAVDIHCKAMEFANFLIFNFKDPFVMSQMFNVLCLSLNLYCIFQAVSFKDNIEEFLIHFTLATGIFLYSFVANYAGQEIIDHYNYIFSAAYNFQWYLTPISIQKLILFLLQRRSKPFNLKMLIFIPSMECFASLSITSISYFTVMCSLQQ</sequence>
<keyword evidence="5 10" id="KW-0552">Olfaction</keyword>
<keyword evidence="6 10" id="KW-1133">Transmembrane helix</keyword>
<evidence type="ECO:0000256" key="9">
    <source>
        <dbReference type="ARBA" id="ARBA00023224"/>
    </source>
</evidence>
<feature type="transmembrane region" description="Helical" evidence="10">
    <location>
        <begin position="366"/>
        <end position="388"/>
    </location>
</feature>
<dbReference type="GO" id="GO:0005549">
    <property type="term" value="F:odorant binding"/>
    <property type="evidence" value="ECO:0007669"/>
    <property type="project" value="InterPro"/>
</dbReference>
<protein>
    <recommendedName>
        <fullName evidence="10">Odorant receptor</fullName>
    </recommendedName>
</protein>
<feature type="transmembrane region" description="Helical" evidence="10">
    <location>
        <begin position="299"/>
        <end position="317"/>
    </location>
</feature>
<evidence type="ECO:0000256" key="3">
    <source>
        <dbReference type="ARBA" id="ARBA00022606"/>
    </source>
</evidence>
<dbReference type="InterPro" id="IPR004117">
    <property type="entry name" value="7tm6_olfct_rcpt"/>
</dbReference>
<organism evidence="11 12">
    <name type="scientific">Ooceraea biroi</name>
    <name type="common">Clonal raider ant</name>
    <name type="synonym">Cerapachys biroi</name>
    <dbReference type="NCBI Taxonomy" id="2015173"/>
    <lineage>
        <taxon>Eukaryota</taxon>
        <taxon>Metazoa</taxon>
        <taxon>Ecdysozoa</taxon>
        <taxon>Arthropoda</taxon>
        <taxon>Hexapoda</taxon>
        <taxon>Insecta</taxon>
        <taxon>Pterygota</taxon>
        <taxon>Neoptera</taxon>
        <taxon>Endopterygota</taxon>
        <taxon>Hymenoptera</taxon>
        <taxon>Apocrita</taxon>
        <taxon>Aculeata</taxon>
        <taxon>Formicoidea</taxon>
        <taxon>Formicidae</taxon>
        <taxon>Dorylinae</taxon>
        <taxon>Ooceraea</taxon>
    </lineage>
</organism>
<dbReference type="GO" id="GO:0005886">
    <property type="term" value="C:plasma membrane"/>
    <property type="evidence" value="ECO:0007669"/>
    <property type="project" value="UniProtKB-SubCell"/>
</dbReference>
<feature type="transmembrane region" description="Helical" evidence="10">
    <location>
        <begin position="34"/>
        <end position="53"/>
    </location>
</feature>
<comment type="similarity">
    <text evidence="10">Belongs to the insect chemoreceptor superfamily. Heteromeric odorant receptor channel (TC 1.A.69) family.</text>
</comment>
<keyword evidence="4 10" id="KW-0812">Transmembrane</keyword>
<evidence type="ECO:0000256" key="7">
    <source>
        <dbReference type="ARBA" id="ARBA00023136"/>
    </source>
</evidence>
<keyword evidence="12" id="KW-1185">Reference proteome</keyword>
<dbReference type="AlphaFoldDB" id="A0A026WED6"/>
<dbReference type="EMBL" id="KK107250">
    <property type="protein sequence ID" value="EZA54427.1"/>
    <property type="molecule type" value="Genomic_DNA"/>
</dbReference>
<feature type="transmembrane region" description="Helical" evidence="10">
    <location>
        <begin position="59"/>
        <end position="77"/>
    </location>
</feature>
<keyword evidence="7 10" id="KW-0472">Membrane</keyword>
<evidence type="ECO:0000256" key="8">
    <source>
        <dbReference type="ARBA" id="ARBA00023170"/>
    </source>
</evidence>
<accession>A0A026WED6</accession>